<sequence length="1080" mass="114312">MSSRHRHAAHSYYHDLIEHGRRFRGGVHLPRHWHVARWVCLALILPCAVCAVVGAVLAWRLAHGPLEVTRLSHLLGPVPVVGGRVSGHPAGQLAWERLFLQWQPARDGVPAGIMLEAHGLTVRGLDGRIAESAGEVDTVLSLAPLLHGVIAPRRLRLQQTHIALRSMPGGALELDLPQQGHSGRGVPTQLDRLGVLDIHDVTVSVAGLLPGQMVALGPVEAHGICRALSGGGCAWVGRWASTLHVGDVSSDFHAEGVEKGQMGAWHFAMTPIAPSALGSLLPLAGQWKLPVSLEGDALLVSRGFEARPAHLALTVQLGDGQVEQVQGDPIHVVNGGAHLVLAMDKPGFSGGIKADITDAAIAVQDSAGHVTHVTAAGEVTADNVRDPVHLDGQAHAQIDALDLEHLRTIWPLRFIKGARQWVTRNLTYGQGHALTLVSHVHSDHGLDGLRPTVMDGHFTADDVTVNWLRPVPPAEHVAASLHFDGPETLVIDFAHGQQGTSAGVVTIPDGVVRIEHLYDRGPPATIAVHVAGPVAGVQNILSHPRLHLLAKHPLPFTEYAGAMDGHLTLTMPLLPNVRDDAMHVGVQASFRDVALGNVLLGRRLDGAEGTLQADENRLTLNGDGRLSGVPVQAQVLEVFRAAGAQSVMQDITAHALFTPQQAVQAGVNIPGFVAGQSALQAHYVQTADHQADIRLGLDLAPAKVDLPMWSKPMGDAAQVSAHMVLSGNEMTALDGLQAHGQGLDVAGRAFTDHGRLSRVVLEGFRVGRSLGDAQVDFPEGEVPMRVHVHADPLDITPLLTRLNDRSEHHAGCIKCTAQPVTHDGWSVVLDAPHVYYSARGMLSGVKAQMELRDGQLRSARFAMETPSRVRGVLADAGTEQPLVLDIDNLGALLSGLGLFDRISGGVTHLDGRFKNGDGVSGSAGVGLGLPPFTGHVDVGTFDVLKPPLGVTVASDLSPLHWASTRVDRFTIQHFTSSLALSDGQVMLRDGAIGNTALGATLEGQVGVNDTALVLDGTIVPLFGLNTLPGHLPGVGRLLSPEKNGGLLAATFRVRGHLSDPALTINPFSMLLPGALRKLVH</sequence>
<evidence type="ECO:0000313" key="2">
    <source>
        <dbReference type="EMBL" id="MBR0559357.1"/>
    </source>
</evidence>
<proteinExistence type="predicted"/>
<accession>A0ABS5E620</accession>
<evidence type="ECO:0000256" key="1">
    <source>
        <dbReference type="SAM" id="Phobius"/>
    </source>
</evidence>
<keyword evidence="1" id="KW-0472">Membrane</keyword>
<evidence type="ECO:0008006" key="4">
    <source>
        <dbReference type="Google" id="ProtNLM"/>
    </source>
</evidence>
<dbReference type="EMBL" id="JAGRQH010000002">
    <property type="protein sequence ID" value="MBR0559357.1"/>
    <property type="molecule type" value="Genomic_DNA"/>
</dbReference>
<keyword evidence="1" id="KW-0812">Transmembrane</keyword>
<comment type="caution">
    <text evidence="2">The sequence shown here is derived from an EMBL/GenBank/DDBJ whole genome shotgun (WGS) entry which is preliminary data.</text>
</comment>
<dbReference type="Proteomes" id="UP000677812">
    <property type="component" value="Unassembled WGS sequence"/>
</dbReference>
<dbReference type="RefSeq" id="WP_211680840.1">
    <property type="nucleotide sequence ID" value="NZ_JAGRQH010000002.1"/>
</dbReference>
<keyword evidence="1" id="KW-1133">Transmembrane helix</keyword>
<feature type="transmembrane region" description="Helical" evidence="1">
    <location>
        <begin position="38"/>
        <end position="62"/>
    </location>
</feature>
<gene>
    <name evidence="2" type="ORF">KB213_04705</name>
</gene>
<organism evidence="2 3">
    <name type="scientific">Neokomagataea anthophila</name>
    <dbReference type="NCBI Taxonomy" id="2826925"/>
    <lineage>
        <taxon>Bacteria</taxon>
        <taxon>Pseudomonadati</taxon>
        <taxon>Pseudomonadota</taxon>
        <taxon>Alphaproteobacteria</taxon>
        <taxon>Acetobacterales</taxon>
        <taxon>Acetobacteraceae</taxon>
        <taxon>Neokomagataea</taxon>
    </lineage>
</organism>
<reference evidence="2 3" key="1">
    <citation type="submission" date="2021-04" db="EMBL/GenBank/DDBJ databases">
        <title>The complete genome sequence of Neokomagataea sp. TBRC 2177.</title>
        <authorList>
            <person name="Charoenyingcharoen P."/>
            <person name="Yukphan P."/>
        </authorList>
    </citation>
    <scope>NUCLEOTIDE SEQUENCE [LARGE SCALE GENOMIC DNA]</scope>
    <source>
        <strain evidence="2 3">TBRC 2177</strain>
    </source>
</reference>
<keyword evidence="3" id="KW-1185">Reference proteome</keyword>
<protein>
    <recommendedName>
        <fullName evidence="4">AsmA-like C-terminal domain-containing protein</fullName>
    </recommendedName>
</protein>
<evidence type="ECO:0000313" key="3">
    <source>
        <dbReference type="Proteomes" id="UP000677812"/>
    </source>
</evidence>
<name>A0ABS5E620_9PROT</name>